<reference evidence="6" key="2">
    <citation type="journal article" date="2023" name="Int. J. Syst. Evol. Microbiol.">
        <title>Streptomyces marispadix sp. nov., isolated from marine beach sediment of the Northern Coast of Portugal.</title>
        <authorList>
            <person name="dos Santos J.D.N."/>
            <person name="Vitorino I.R."/>
            <person name="Kallscheuer N."/>
            <person name="Srivastava A."/>
            <person name="Krautwurst S."/>
            <person name="Marz M."/>
            <person name="Jogler C."/>
            <person name="Lobo Da Cunha A."/>
            <person name="Catita J."/>
            <person name="Goncalves H."/>
            <person name="Gonzalez I."/>
            <person name="Reyes F."/>
            <person name="Lage O.M."/>
        </authorList>
    </citation>
    <scope>NUCLEOTIDE SEQUENCE</scope>
    <source>
        <strain evidence="6">M600PL45_2</strain>
    </source>
</reference>
<dbReference type="Gene3D" id="3.50.50.60">
    <property type="entry name" value="FAD/NAD(P)-binding domain"/>
    <property type="match status" value="1"/>
</dbReference>
<dbReference type="Gene3D" id="3.90.700.10">
    <property type="entry name" value="Succinate dehydrogenase/fumarate reductase flavoprotein, catalytic domain"/>
    <property type="match status" value="1"/>
</dbReference>
<sequence length="499" mass="53429">MPNAEYDVVVVGAGNAGLVTALTAHEAGARVLVLEAASFEERGGNSRFSGSIFRAVHSGLDSIKPILADPEEEVLDQVTVGPYSRERYIDDWLSTSQNRPPRELVETVVDRSFKTLEWMRDKGVEWELTSGKLFDTGKLDRKYDVPPGGAIRVRGEGVGLVAALFKAVEDAGIDIWYDAPAASLVTEGSTVVGVRIRRERAFEEVRGSVVLASGGFEANPEMRLRYLGPGWDLVKVRGTRFNMGTMLAQALQAGAQPAGHWGGCHASPQDAAHPPVGDLRMTDKLSRYSFPYSLLINSDGRRFVDEGEDQVWLTYAKTGSAILAQKGSVAYQLFDEKTAHLLEPRYSTGTPVEAGTLKELAGKLGLPAEELVATVTAFNESVAADAAARFDPLTLDGLMARPAGQPPKSNWAQALDKGPFIAYPVTCGITFTYGGVKVDTDARVIDVTGRAMPGLYATGEIAGDFFHYNYAAGSGLMRGAVFGRIAGANAAAHAKGGTR</sequence>
<keyword evidence="4" id="KW-0560">Oxidoreductase</keyword>
<dbReference type="Proteomes" id="UP001166784">
    <property type="component" value="Unassembled WGS sequence"/>
</dbReference>
<feature type="domain" description="FAD-dependent oxidoreductase 2 FAD-binding" evidence="5">
    <location>
        <begin position="7"/>
        <end position="475"/>
    </location>
</feature>
<evidence type="ECO:0000313" key="7">
    <source>
        <dbReference type="Proteomes" id="UP001166784"/>
    </source>
</evidence>
<evidence type="ECO:0000256" key="4">
    <source>
        <dbReference type="ARBA" id="ARBA00023002"/>
    </source>
</evidence>
<name>A0ABS9T5I6_9ACTN</name>
<evidence type="ECO:0000259" key="5">
    <source>
        <dbReference type="Pfam" id="PF00890"/>
    </source>
</evidence>
<comment type="caution">
    <text evidence="6">The sequence shown here is derived from an EMBL/GenBank/DDBJ whole genome shotgun (WGS) entry which is preliminary data.</text>
</comment>
<dbReference type="InterPro" id="IPR027477">
    <property type="entry name" value="Succ_DH/fumarate_Rdtase_cat_sf"/>
</dbReference>
<dbReference type="Pfam" id="PF00890">
    <property type="entry name" value="FAD_binding_2"/>
    <property type="match status" value="1"/>
</dbReference>
<dbReference type="SUPFAM" id="SSF56425">
    <property type="entry name" value="Succinate dehydrogenase/fumarate reductase flavoprotein, catalytic domain"/>
    <property type="match status" value="1"/>
</dbReference>
<dbReference type="RefSeq" id="WP_241062681.1">
    <property type="nucleotide sequence ID" value="NZ_JAKWJU010000002.1"/>
</dbReference>
<evidence type="ECO:0000256" key="1">
    <source>
        <dbReference type="ARBA" id="ARBA00001974"/>
    </source>
</evidence>
<dbReference type="InterPro" id="IPR050315">
    <property type="entry name" value="FAD-oxidoreductase_2"/>
</dbReference>
<dbReference type="PANTHER" id="PTHR43400:SF7">
    <property type="entry name" value="FAD-DEPENDENT OXIDOREDUCTASE 2 FAD BINDING DOMAIN-CONTAINING PROTEIN"/>
    <property type="match status" value="1"/>
</dbReference>
<evidence type="ECO:0000256" key="3">
    <source>
        <dbReference type="ARBA" id="ARBA00022827"/>
    </source>
</evidence>
<reference evidence="6" key="1">
    <citation type="submission" date="2022-03" db="EMBL/GenBank/DDBJ databases">
        <authorList>
            <person name="Santos J.D.N."/>
            <person name="Kallscheuer N."/>
            <person name="Jogler C."/>
            <person name="Lage O.M."/>
        </authorList>
    </citation>
    <scope>NUCLEOTIDE SEQUENCE</scope>
    <source>
        <strain evidence="6">M600PL45_2</strain>
    </source>
</reference>
<comment type="cofactor">
    <cofactor evidence="1">
        <name>FAD</name>
        <dbReference type="ChEBI" id="CHEBI:57692"/>
    </cofactor>
</comment>
<evidence type="ECO:0000313" key="6">
    <source>
        <dbReference type="EMBL" id="MCH6163816.1"/>
    </source>
</evidence>
<accession>A0ABS9T5I6</accession>
<dbReference type="NCBIfam" id="NF006130">
    <property type="entry name" value="PRK08274.1"/>
    <property type="match status" value="1"/>
</dbReference>
<dbReference type="PRINTS" id="PR00411">
    <property type="entry name" value="PNDRDTASEI"/>
</dbReference>
<dbReference type="SUPFAM" id="SSF51905">
    <property type="entry name" value="FAD/NAD(P)-binding domain"/>
    <property type="match status" value="1"/>
</dbReference>
<dbReference type="EMBL" id="JAKWJU010000002">
    <property type="protein sequence ID" value="MCH6163816.1"/>
    <property type="molecule type" value="Genomic_DNA"/>
</dbReference>
<organism evidence="6 7">
    <name type="scientific">Streptomyces marispadix</name>
    <dbReference type="NCBI Taxonomy" id="2922868"/>
    <lineage>
        <taxon>Bacteria</taxon>
        <taxon>Bacillati</taxon>
        <taxon>Actinomycetota</taxon>
        <taxon>Actinomycetes</taxon>
        <taxon>Kitasatosporales</taxon>
        <taxon>Streptomycetaceae</taxon>
        <taxon>Streptomyces</taxon>
    </lineage>
</organism>
<proteinExistence type="predicted"/>
<keyword evidence="7" id="KW-1185">Reference proteome</keyword>
<keyword evidence="3" id="KW-0274">FAD</keyword>
<dbReference type="PANTHER" id="PTHR43400">
    <property type="entry name" value="FUMARATE REDUCTASE"/>
    <property type="match status" value="1"/>
</dbReference>
<protein>
    <submittedName>
        <fullName evidence="6">FAD-dependent tricarballylate dehydrogenase TcuA</fullName>
    </submittedName>
</protein>
<keyword evidence="2" id="KW-0285">Flavoprotein</keyword>
<dbReference type="InterPro" id="IPR003953">
    <property type="entry name" value="FAD-dep_OxRdtase_2_FAD-bd"/>
</dbReference>
<evidence type="ECO:0000256" key="2">
    <source>
        <dbReference type="ARBA" id="ARBA00022630"/>
    </source>
</evidence>
<gene>
    <name evidence="6" type="primary">tcuA</name>
    <name evidence="6" type="ORF">MMA15_26470</name>
</gene>
<dbReference type="InterPro" id="IPR036188">
    <property type="entry name" value="FAD/NAD-bd_sf"/>
</dbReference>